<keyword evidence="2" id="KW-1185">Reference proteome</keyword>
<sequence>MEYRQNVGEEEATVTSENLVREACLSRDYESAQGGSITDRRRGRETLFWCFPAGKGSIQPWRRKLWEYQNKL</sequence>
<comment type="caution">
    <text evidence="1">The sequence shown here is derived from an EMBL/GenBank/DDBJ whole genome shotgun (WGS) entry which is preliminary data.</text>
</comment>
<gene>
    <name evidence="1" type="ORF">HPT30_12465</name>
</gene>
<accession>A0A850ER22</accession>
<organism evidence="1 2">
    <name type="scientific">Paenibacillus agri</name>
    <dbReference type="NCBI Taxonomy" id="2744309"/>
    <lineage>
        <taxon>Bacteria</taxon>
        <taxon>Bacillati</taxon>
        <taxon>Bacillota</taxon>
        <taxon>Bacilli</taxon>
        <taxon>Bacillales</taxon>
        <taxon>Paenibacillaceae</taxon>
        <taxon>Paenibacillus</taxon>
    </lineage>
</organism>
<name>A0A850ER22_9BACL</name>
<dbReference type="AlphaFoldDB" id="A0A850ER22"/>
<proteinExistence type="predicted"/>
<dbReference type="Proteomes" id="UP000564806">
    <property type="component" value="Unassembled WGS sequence"/>
</dbReference>
<evidence type="ECO:0000313" key="1">
    <source>
        <dbReference type="EMBL" id="NUU61162.1"/>
    </source>
</evidence>
<protein>
    <submittedName>
        <fullName evidence="1">Uncharacterized protein</fullName>
    </submittedName>
</protein>
<dbReference type="RefSeq" id="WP_175371713.1">
    <property type="nucleotide sequence ID" value="NZ_JABWCS010000207.1"/>
</dbReference>
<reference evidence="1" key="1">
    <citation type="submission" date="2020-06" db="EMBL/GenBank/DDBJ databases">
        <title>Paenibacillus sp. nov., isolated from soil.</title>
        <authorList>
            <person name="Seo Y.L."/>
        </authorList>
    </citation>
    <scope>NUCLEOTIDE SEQUENCE [LARGE SCALE GENOMIC DNA]</scope>
    <source>
        <strain evidence="1">JW14</strain>
    </source>
</reference>
<dbReference type="EMBL" id="JABWCS010000207">
    <property type="protein sequence ID" value="NUU61162.1"/>
    <property type="molecule type" value="Genomic_DNA"/>
</dbReference>
<evidence type="ECO:0000313" key="2">
    <source>
        <dbReference type="Proteomes" id="UP000564806"/>
    </source>
</evidence>